<accession>A0A0F8XXT8</accession>
<comment type="caution">
    <text evidence="2">The sequence shown here is derived from an EMBL/GenBank/DDBJ whole genome shotgun (WGS) entry which is preliminary data.</text>
</comment>
<gene>
    <name evidence="2" type="ORF">LCGC14_2967560</name>
</gene>
<dbReference type="PANTHER" id="PTHR38730:SF1">
    <property type="entry name" value="SLL7028 PROTEIN"/>
    <property type="match status" value="1"/>
</dbReference>
<dbReference type="PANTHER" id="PTHR38730">
    <property type="entry name" value="SLL7028 PROTEIN"/>
    <property type="match status" value="1"/>
</dbReference>
<reference evidence="2" key="1">
    <citation type="journal article" date="2015" name="Nature">
        <title>Complex archaea that bridge the gap between prokaryotes and eukaryotes.</title>
        <authorList>
            <person name="Spang A."/>
            <person name="Saw J.H."/>
            <person name="Jorgensen S.L."/>
            <person name="Zaremba-Niedzwiedzka K."/>
            <person name="Martijn J."/>
            <person name="Lind A.E."/>
            <person name="van Eijk R."/>
            <person name="Schleper C."/>
            <person name="Guy L."/>
            <person name="Ettema T.J."/>
        </authorList>
    </citation>
    <scope>NUCLEOTIDE SEQUENCE</scope>
</reference>
<feature type="domain" description="Putative metallopeptidase" evidence="1">
    <location>
        <begin position="7"/>
        <end position="153"/>
    </location>
</feature>
<sequence>MTLNTEEKIKKIQINLWKDKPFWAYLSHYLKFKEVDKETLKYQTICVDLDGNVYYCKEFVDKLSESDLRGVIAHELGHLIYLTELRRHNRDKDGWNIATDIAINSLLIRDNFTLPKGGLIPNYSDEINTGFGTKIEKCSEKLAEEIYDELPEISIDKNGN</sequence>
<proteinExistence type="predicted"/>
<feature type="non-terminal residue" evidence="2">
    <location>
        <position position="160"/>
    </location>
</feature>
<dbReference type="AlphaFoldDB" id="A0A0F8XXT8"/>
<dbReference type="EMBL" id="LAZR01060245">
    <property type="protein sequence ID" value="KKK66095.1"/>
    <property type="molecule type" value="Genomic_DNA"/>
</dbReference>
<organism evidence="2">
    <name type="scientific">marine sediment metagenome</name>
    <dbReference type="NCBI Taxonomy" id="412755"/>
    <lineage>
        <taxon>unclassified sequences</taxon>
        <taxon>metagenomes</taxon>
        <taxon>ecological metagenomes</taxon>
    </lineage>
</organism>
<evidence type="ECO:0000259" key="1">
    <source>
        <dbReference type="Pfam" id="PF13203"/>
    </source>
</evidence>
<protein>
    <recommendedName>
        <fullName evidence="1">Putative metallopeptidase domain-containing protein</fullName>
    </recommendedName>
</protein>
<evidence type="ECO:0000313" key="2">
    <source>
        <dbReference type="EMBL" id="KKK66095.1"/>
    </source>
</evidence>
<dbReference type="Pfam" id="PF13203">
    <property type="entry name" value="DUF2201_N"/>
    <property type="match status" value="1"/>
</dbReference>
<dbReference type="InterPro" id="IPR025154">
    <property type="entry name" value="Put_metallopeptidase_dom"/>
</dbReference>
<name>A0A0F8XXT8_9ZZZZ</name>